<dbReference type="PATRIC" id="fig|1422.15.peg.1260"/>
<accession>A0A0K9HYE8</accession>
<sequence length="444" mass="51580">MAKASRNNLCPCGSGKTYKHCCGKKEAVSIESLIDREVAKCMQDVFSFALERYEEELAFMMSGSPFQGLPNELETSANLLLTNWAIFHRHVDDKGMTIFSAYMRSRRRTRWRPAVQTHLKRWDEAVPSFDEIIHIEDERRFLVRDLLTRKEKYVRFLTPEELPSAREGDVLVGCLVPHGDEWAYFMKVLPIPKSGKDRLARALQAEWNPDMKTCEVFLRESFPELLEIAVHELLWQLLSEKDWGDRDQDDVFRELKKKEETTSSLVLSEAAFLWRAYCEMDEPVIKNPAVYAAALRYLASEMAGREFVNMEKVAEHYGVPVEEVEAAVMELFLFRTELLDDGDDEGENDDEWLFDDGDDGDEIWFDDGGMEDGDELDRAIEEWLDQVEELFDCEGWDVDQVHRLIDKAIRTWKKDGLLEGVDAAELRKELEELVWETFAERGFL</sequence>
<dbReference type="Proteomes" id="UP000075517">
    <property type="component" value="Unassembled WGS sequence"/>
</dbReference>
<proteinExistence type="predicted"/>
<protein>
    <recommendedName>
        <fullName evidence="3">Preprotein translocase subunit SecA</fullName>
    </recommendedName>
</protein>
<reference evidence="1 2" key="1">
    <citation type="submission" date="2016-01" db="EMBL/GenBank/DDBJ databases">
        <title>Draft Genome Sequences of Seven Thermophilic Sporeformers Isolated from Foods.</title>
        <authorList>
            <person name="Berendsen E.M."/>
            <person name="Wells-Bennik M.H."/>
            <person name="Krawcyk A.O."/>
            <person name="De Jong A."/>
            <person name="Holsappel S."/>
            <person name="Eijlander R.T."/>
            <person name="Kuipers O.P."/>
        </authorList>
    </citation>
    <scope>NUCLEOTIDE SEQUENCE [LARGE SCALE GENOMIC DNA]</scope>
    <source>
        <strain evidence="1 2">B4114</strain>
    </source>
</reference>
<organism evidence="1 2">
    <name type="scientific">Geobacillus stearothermophilus</name>
    <name type="common">Bacillus stearothermophilus</name>
    <dbReference type="NCBI Taxonomy" id="1422"/>
    <lineage>
        <taxon>Bacteria</taxon>
        <taxon>Bacillati</taxon>
        <taxon>Bacillota</taxon>
        <taxon>Bacilli</taxon>
        <taxon>Bacillales</taxon>
        <taxon>Anoxybacillaceae</taxon>
        <taxon>Geobacillus</taxon>
    </lineage>
</organism>
<dbReference type="RefSeq" id="WP_025039104.1">
    <property type="nucleotide sequence ID" value="NZ_JARMRZ010000063.1"/>
</dbReference>
<dbReference type="InterPro" id="IPR004027">
    <property type="entry name" value="SEC_C_motif"/>
</dbReference>
<gene>
    <name evidence="1" type="ORF">B4114_2776</name>
</gene>
<dbReference type="Pfam" id="PF02810">
    <property type="entry name" value="SEC-C"/>
    <property type="match status" value="1"/>
</dbReference>
<evidence type="ECO:0000313" key="2">
    <source>
        <dbReference type="Proteomes" id="UP000075517"/>
    </source>
</evidence>
<dbReference type="SUPFAM" id="SSF103642">
    <property type="entry name" value="Sec-C motif"/>
    <property type="match status" value="1"/>
</dbReference>
<comment type="caution">
    <text evidence="1">The sequence shown here is derived from an EMBL/GenBank/DDBJ whole genome shotgun (WGS) entry which is preliminary data.</text>
</comment>
<dbReference type="AlphaFoldDB" id="A0A0K9HYE8"/>
<evidence type="ECO:0000313" key="1">
    <source>
        <dbReference type="EMBL" id="KYD34462.1"/>
    </source>
</evidence>
<dbReference type="Gene3D" id="3.10.450.50">
    <property type="match status" value="1"/>
</dbReference>
<dbReference type="EMBL" id="LQYY01000050">
    <property type="protein sequence ID" value="KYD34462.1"/>
    <property type="molecule type" value="Genomic_DNA"/>
</dbReference>
<name>A0A0K9HYE8_GEOSE</name>
<evidence type="ECO:0008006" key="3">
    <source>
        <dbReference type="Google" id="ProtNLM"/>
    </source>
</evidence>